<evidence type="ECO:0000313" key="1">
    <source>
        <dbReference type="EMBL" id="KKN80487.1"/>
    </source>
</evidence>
<dbReference type="EMBL" id="LAZR01000230">
    <property type="protein sequence ID" value="KKN80487.1"/>
    <property type="molecule type" value="Genomic_DNA"/>
</dbReference>
<proteinExistence type="predicted"/>
<protein>
    <submittedName>
        <fullName evidence="1">Uncharacterized protein</fullName>
    </submittedName>
</protein>
<dbReference type="AlphaFoldDB" id="A0A0F9TZP0"/>
<reference evidence="1" key="1">
    <citation type="journal article" date="2015" name="Nature">
        <title>Complex archaea that bridge the gap between prokaryotes and eukaryotes.</title>
        <authorList>
            <person name="Spang A."/>
            <person name="Saw J.H."/>
            <person name="Jorgensen S.L."/>
            <person name="Zaremba-Niedzwiedzka K."/>
            <person name="Martijn J."/>
            <person name="Lind A.E."/>
            <person name="van Eijk R."/>
            <person name="Schleper C."/>
            <person name="Guy L."/>
            <person name="Ettema T.J."/>
        </authorList>
    </citation>
    <scope>NUCLEOTIDE SEQUENCE</scope>
</reference>
<sequence length="69" mass="8233">MKKYPSRKIHQRDFRPGGKLHNLQDWFCTGCQVNHSGYRESVKRPDGLYCHVSFYEKYKSEQLRANQQG</sequence>
<accession>A0A0F9TZP0</accession>
<gene>
    <name evidence="1" type="ORF">LCGC14_0329320</name>
</gene>
<comment type="caution">
    <text evidence="1">The sequence shown here is derived from an EMBL/GenBank/DDBJ whole genome shotgun (WGS) entry which is preliminary data.</text>
</comment>
<organism evidence="1">
    <name type="scientific">marine sediment metagenome</name>
    <dbReference type="NCBI Taxonomy" id="412755"/>
    <lineage>
        <taxon>unclassified sequences</taxon>
        <taxon>metagenomes</taxon>
        <taxon>ecological metagenomes</taxon>
    </lineage>
</organism>
<name>A0A0F9TZP0_9ZZZZ</name>